<feature type="domain" description="Tyr recombinase" evidence="5">
    <location>
        <begin position="214"/>
        <end position="399"/>
    </location>
</feature>
<dbReference type="PANTHER" id="PTHR30349:SF90">
    <property type="entry name" value="TYROSINE RECOMBINASE XERD"/>
    <property type="match status" value="1"/>
</dbReference>
<evidence type="ECO:0000313" key="8">
    <source>
        <dbReference type="Proteomes" id="UP001164653"/>
    </source>
</evidence>
<sequence length="426" mass="47602">MPEVIIKIHALIISANGHLRGQAFSPSTVDKYNHLWSKLAKYMAASGSEVYNRQVGQEFLTHLYGQFSYSGLTRNEKSVVRKIQYLTEFQEKGSVPVKRKSPGPYFTGSIGNLMESFIASRQESGFSTSTLTSNRLYLHILFVFLEKKGVGLAGSITPTDLVAFVESQKDTSVTTKYGMFGVIRNFLKHLHSVYPDTRDLSGIIPKVNYIRQAKLPSVYSREEIQSLLAVIDRGNPKGKRDYALMLIGARLGLRASDILGLTFANLCWDECQIVLDQKKTGRNLELPLTSEIGEAIIDYLKHGRPVSNQPYVFLCLTPPYGQLTNVTVSTITSHYLTLAGIDTSTRKHGTHILRHSLVAKLLDQKTPIHVISGTLGHSSADSTRHYVRIDTKAMEPCALQVPPVAPTFYDRVTDFFFLGKKKQETR</sequence>
<dbReference type="Gene3D" id="1.10.443.10">
    <property type="entry name" value="Intergrase catalytic core"/>
    <property type="match status" value="1"/>
</dbReference>
<dbReference type="Gene3D" id="1.10.150.130">
    <property type="match status" value="1"/>
</dbReference>
<dbReference type="InterPro" id="IPR013762">
    <property type="entry name" value="Integrase-like_cat_sf"/>
</dbReference>
<accession>A0A9E8NFK6</accession>
<evidence type="ECO:0000256" key="1">
    <source>
        <dbReference type="ARBA" id="ARBA00022908"/>
    </source>
</evidence>
<protein>
    <submittedName>
        <fullName evidence="7">Site-specific integrase</fullName>
    </submittedName>
</protein>
<keyword evidence="3" id="KW-0233">DNA recombination</keyword>
<evidence type="ECO:0000256" key="2">
    <source>
        <dbReference type="ARBA" id="ARBA00023125"/>
    </source>
</evidence>
<dbReference type="InterPro" id="IPR044068">
    <property type="entry name" value="CB"/>
</dbReference>
<organism evidence="7 8">
    <name type="scientific">Dyadobacter pollutisoli</name>
    <dbReference type="NCBI Taxonomy" id="2910158"/>
    <lineage>
        <taxon>Bacteria</taxon>
        <taxon>Pseudomonadati</taxon>
        <taxon>Bacteroidota</taxon>
        <taxon>Cytophagia</taxon>
        <taxon>Cytophagales</taxon>
        <taxon>Spirosomataceae</taxon>
        <taxon>Dyadobacter</taxon>
    </lineage>
</organism>
<dbReference type="CDD" id="cd01188">
    <property type="entry name" value="INT_RitA_C_like"/>
    <property type="match status" value="1"/>
</dbReference>
<dbReference type="GO" id="GO:0015074">
    <property type="term" value="P:DNA integration"/>
    <property type="evidence" value="ECO:0007669"/>
    <property type="project" value="UniProtKB-KW"/>
</dbReference>
<dbReference type="PROSITE" id="PS51898">
    <property type="entry name" value="TYR_RECOMBINASE"/>
    <property type="match status" value="1"/>
</dbReference>
<keyword evidence="2 4" id="KW-0238">DNA-binding</keyword>
<dbReference type="EMBL" id="CP112998">
    <property type="protein sequence ID" value="WAC13209.1"/>
    <property type="molecule type" value="Genomic_DNA"/>
</dbReference>
<dbReference type="InterPro" id="IPR011010">
    <property type="entry name" value="DNA_brk_join_enz"/>
</dbReference>
<evidence type="ECO:0000256" key="3">
    <source>
        <dbReference type="ARBA" id="ARBA00023172"/>
    </source>
</evidence>
<evidence type="ECO:0000259" key="6">
    <source>
        <dbReference type="PROSITE" id="PS51900"/>
    </source>
</evidence>
<evidence type="ECO:0000259" key="5">
    <source>
        <dbReference type="PROSITE" id="PS51898"/>
    </source>
</evidence>
<feature type="domain" description="Core-binding (CB)" evidence="6">
    <location>
        <begin position="108"/>
        <end position="191"/>
    </location>
</feature>
<gene>
    <name evidence="7" type="ORF">ON006_04435</name>
</gene>
<dbReference type="RefSeq" id="WP_244824964.1">
    <property type="nucleotide sequence ID" value="NZ_CP112998.1"/>
</dbReference>
<dbReference type="SUPFAM" id="SSF56349">
    <property type="entry name" value="DNA breaking-rejoining enzymes"/>
    <property type="match status" value="1"/>
</dbReference>
<dbReference type="InterPro" id="IPR002104">
    <property type="entry name" value="Integrase_catalytic"/>
</dbReference>
<dbReference type="Pfam" id="PF00589">
    <property type="entry name" value="Phage_integrase"/>
    <property type="match status" value="1"/>
</dbReference>
<evidence type="ECO:0000313" key="7">
    <source>
        <dbReference type="EMBL" id="WAC13209.1"/>
    </source>
</evidence>
<dbReference type="GO" id="GO:0006310">
    <property type="term" value="P:DNA recombination"/>
    <property type="evidence" value="ECO:0007669"/>
    <property type="project" value="UniProtKB-KW"/>
</dbReference>
<dbReference type="Proteomes" id="UP001164653">
    <property type="component" value="Chromosome"/>
</dbReference>
<proteinExistence type="predicted"/>
<name>A0A9E8NFK6_9BACT</name>
<keyword evidence="1" id="KW-0229">DNA integration</keyword>
<dbReference type="PROSITE" id="PS51900">
    <property type="entry name" value="CB"/>
    <property type="match status" value="1"/>
</dbReference>
<reference evidence="7" key="1">
    <citation type="submission" date="2022-11" db="EMBL/GenBank/DDBJ databases">
        <title>Dyadobacter pollutisoli sp. nov., isolated from plastic dumped soil.</title>
        <authorList>
            <person name="Kim J.M."/>
            <person name="Kim K.R."/>
            <person name="Lee J.K."/>
            <person name="Hao L."/>
            <person name="Jeon C.O."/>
        </authorList>
    </citation>
    <scope>NUCLEOTIDE SEQUENCE</scope>
    <source>
        <strain evidence="7">U1</strain>
    </source>
</reference>
<evidence type="ECO:0000256" key="4">
    <source>
        <dbReference type="PROSITE-ProRule" id="PRU01248"/>
    </source>
</evidence>
<dbReference type="PANTHER" id="PTHR30349">
    <property type="entry name" value="PHAGE INTEGRASE-RELATED"/>
    <property type="match status" value="1"/>
</dbReference>
<dbReference type="InterPro" id="IPR050090">
    <property type="entry name" value="Tyrosine_recombinase_XerCD"/>
</dbReference>
<dbReference type="GO" id="GO:0003677">
    <property type="term" value="F:DNA binding"/>
    <property type="evidence" value="ECO:0007669"/>
    <property type="project" value="UniProtKB-UniRule"/>
</dbReference>
<dbReference type="AlphaFoldDB" id="A0A9E8NFK6"/>
<keyword evidence="8" id="KW-1185">Reference proteome</keyword>
<dbReference type="KEGG" id="dpf:ON006_04435"/>
<dbReference type="InterPro" id="IPR010998">
    <property type="entry name" value="Integrase_recombinase_N"/>
</dbReference>